<dbReference type="GO" id="GO:0008887">
    <property type="term" value="F:glycerate kinase activity"/>
    <property type="evidence" value="ECO:0007669"/>
    <property type="project" value="UniProtKB-EC"/>
</dbReference>
<reference evidence="5" key="1">
    <citation type="journal article" date="2014" name="Int. J. Syst. Evol. Microbiol.">
        <title>Complete genome of a new Firmicutes species belonging to the dominant human colonic microbiota ('Ruminococcus bicirculans') reveals two chromosomes and a selective capacity to utilize plant glucans.</title>
        <authorList>
            <consortium name="NISC Comparative Sequencing Program"/>
            <person name="Wegmann U."/>
            <person name="Louis P."/>
            <person name="Goesmann A."/>
            <person name="Henrissat B."/>
            <person name="Duncan S.H."/>
            <person name="Flint H.J."/>
        </authorList>
    </citation>
    <scope>NUCLEOTIDE SEQUENCE</scope>
    <source>
        <strain evidence="5">CECT 8869</strain>
    </source>
</reference>
<dbReference type="Pfam" id="PF02595">
    <property type="entry name" value="Gly_kinase"/>
    <property type="match status" value="1"/>
</dbReference>
<dbReference type="NCBIfam" id="TIGR00045">
    <property type="entry name" value="glycerate kinase"/>
    <property type="match status" value="1"/>
</dbReference>
<evidence type="ECO:0000313" key="6">
    <source>
        <dbReference type="Proteomes" id="UP001168579"/>
    </source>
</evidence>
<evidence type="ECO:0000256" key="1">
    <source>
        <dbReference type="ARBA" id="ARBA00006284"/>
    </source>
</evidence>
<dbReference type="InterPro" id="IPR018197">
    <property type="entry name" value="Glycerate_kinase_RE-like"/>
</dbReference>
<evidence type="ECO:0000256" key="3">
    <source>
        <dbReference type="ARBA" id="ARBA00022777"/>
    </source>
</evidence>
<dbReference type="SUPFAM" id="SSF110738">
    <property type="entry name" value="Glycerate kinase I"/>
    <property type="match status" value="1"/>
</dbReference>
<dbReference type="PANTHER" id="PTHR21599:SF0">
    <property type="entry name" value="GLYCERATE KINASE"/>
    <property type="match status" value="1"/>
</dbReference>
<dbReference type="EMBL" id="JAUKUC010000001">
    <property type="protein sequence ID" value="MDO1512171.1"/>
    <property type="molecule type" value="Genomic_DNA"/>
</dbReference>
<dbReference type="Proteomes" id="UP001168579">
    <property type="component" value="Unassembled WGS sequence"/>
</dbReference>
<evidence type="ECO:0000256" key="2">
    <source>
        <dbReference type="ARBA" id="ARBA00022679"/>
    </source>
</evidence>
<keyword evidence="2 4" id="KW-0808">Transferase</keyword>
<reference evidence="5" key="2">
    <citation type="submission" date="2023-06" db="EMBL/GenBank/DDBJ databases">
        <authorList>
            <person name="Lucena T."/>
            <person name="Sun Q."/>
        </authorList>
    </citation>
    <scope>NUCLEOTIDE SEQUENCE</scope>
    <source>
        <strain evidence="5">CECT 8869</strain>
    </source>
</reference>
<dbReference type="EC" id="2.7.1.31" evidence="5"/>
<comment type="caution">
    <text evidence="5">The sequence shown here is derived from an EMBL/GenBank/DDBJ whole genome shotgun (WGS) entry which is preliminary data.</text>
</comment>
<gene>
    <name evidence="5" type="ORF">Q2T41_05830</name>
</gene>
<comment type="similarity">
    <text evidence="1 4">Belongs to the glycerate kinase type-1 family.</text>
</comment>
<keyword evidence="3 4" id="KW-0418">Kinase</keyword>
<proteinExistence type="inferred from homology"/>
<accession>A0ABT8RMN3</accession>
<dbReference type="InterPro" id="IPR004381">
    <property type="entry name" value="Glycerate_kinase"/>
</dbReference>
<dbReference type="PANTHER" id="PTHR21599">
    <property type="entry name" value="GLYCERATE KINASE"/>
    <property type="match status" value="1"/>
</dbReference>
<organism evidence="5 6">
    <name type="scientific">Maribacter confluentis</name>
    <dbReference type="NCBI Taxonomy" id="1656093"/>
    <lineage>
        <taxon>Bacteria</taxon>
        <taxon>Pseudomonadati</taxon>
        <taxon>Bacteroidota</taxon>
        <taxon>Flavobacteriia</taxon>
        <taxon>Flavobacteriales</taxon>
        <taxon>Flavobacteriaceae</taxon>
        <taxon>Maribacter</taxon>
    </lineage>
</organism>
<dbReference type="Gene3D" id="3.90.1510.10">
    <property type="entry name" value="Glycerate kinase, domain 2"/>
    <property type="match status" value="1"/>
</dbReference>
<evidence type="ECO:0000256" key="4">
    <source>
        <dbReference type="PIRNR" id="PIRNR006078"/>
    </source>
</evidence>
<dbReference type="InterPro" id="IPR036129">
    <property type="entry name" value="Glycerate_kinase_sf"/>
</dbReference>
<protein>
    <submittedName>
        <fullName evidence="5">Glycerate kinase</fullName>
        <ecNumber evidence="5">2.7.1.31</ecNumber>
    </submittedName>
</protein>
<evidence type="ECO:0000313" key="5">
    <source>
        <dbReference type="EMBL" id="MDO1512171.1"/>
    </source>
</evidence>
<dbReference type="PIRSF" id="PIRSF006078">
    <property type="entry name" value="GlxK"/>
    <property type="match status" value="1"/>
</dbReference>
<sequence>MNIVVAPDSFKECLSSKKVASAIAKSILNVMPSAEVFQIPISDGGEGLLDAILSNTEGKLVSIEVLNPLAKPIRAVYAILNDKKTAIIEMAKASGLELLSEQEKNPLITTTYGTGQLIKDALDKGCTKIIIGIGGSATNDGGKGLIKALGGKFLNANGEELPEGGGNLNQLASIDISDLDKRIGDCEILVACDVSNPLTGTNGASWVYGKQKGGSKSDLELLDANLVQYAKIIKRDVHKDIENVPGAGAAGGTGAAILAFLNGKLVNGIGLILDTIGMEDFVKKADLVITGEGKIDEQTLHGKTIAGIAKMAQQYHVPVIILTGKIGNRIEGLYKIGVSAIYAIANQPMSLDNAIKDAPILLQESTANIMRTIKAFRKIQGNEQ</sequence>
<name>A0ABT8RMN3_9FLAO</name>
<dbReference type="Gene3D" id="3.40.50.10350">
    <property type="entry name" value="Glycerate kinase, domain 1"/>
    <property type="match status" value="1"/>
</dbReference>
<keyword evidence="6" id="KW-1185">Reference proteome</keyword>
<dbReference type="InterPro" id="IPR018193">
    <property type="entry name" value="Glyc_kinase_flavodox-like_fold"/>
</dbReference>
<dbReference type="RefSeq" id="WP_304435294.1">
    <property type="nucleotide sequence ID" value="NZ_JAUKUC010000001.1"/>
</dbReference>